<evidence type="ECO:0000256" key="2">
    <source>
        <dbReference type="SAM" id="MobiDB-lite"/>
    </source>
</evidence>
<dbReference type="InterPro" id="IPR036188">
    <property type="entry name" value="FAD/NAD-bd_sf"/>
</dbReference>
<proteinExistence type="inferred from homology"/>
<comment type="caution">
    <text evidence="3">The sequence shown here is derived from an EMBL/GenBank/DDBJ whole genome shotgun (WGS) entry which is preliminary data.</text>
</comment>
<evidence type="ECO:0000256" key="1">
    <source>
        <dbReference type="ARBA" id="ARBA00010139"/>
    </source>
</evidence>
<evidence type="ECO:0000313" key="3">
    <source>
        <dbReference type="EMBL" id="EJT47809.1"/>
    </source>
</evidence>
<feature type="region of interest" description="Disordered" evidence="2">
    <location>
        <begin position="630"/>
        <end position="649"/>
    </location>
</feature>
<dbReference type="RefSeq" id="XP_014179025.1">
    <property type="nucleotide sequence ID" value="XM_014323550.1"/>
</dbReference>
<gene>
    <name evidence="3" type="ORF">A1Q1_03270</name>
</gene>
<dbReference type="Gene3D" id="3.50.50.60">
    <property type="entry name" value="FAD/NAD(P)-binding domain"/>
    <property type="match status" value="2"/>
</dbReference>
<name>J6ETB1_TRIAS</name>
<dbReference type="SUPFAM" id="SSF51905">
    <property type="entry name" value="FAD/NAD(P)-binding domain"/>
    <property type="match status" value="2"/>
</dbReference>
<dbReference type="AlphaFoldDB" id="J6ETB1"/>
<dbReference type="EMBL" id="ALBS01000227">
    <property type="protein sequence ID" value="EJT47809.1"/>
    <property type="molecule type" value="Genomic_DNA"/>
</dbReference>
<dbReference type="Pfam" id="PF13450">
    <property type="entry name" value="NAD_binding_8"/>
    <property type="match status" value="1"/>
</dbReference>
<dbReference type="GeneID" id="25986783"/>
<accession>J6ETB1</accession>
<dbReference type="KEGG" id="tasa:A1Q1_03270"/>
<evidence type="ECO:0000313" key="4">
    <source>
        <dbReference type="Proteomes" id="UP000002748"/>
    </source>
</evidence>
<dbReference type="HOGENOM" id="CLU_006937_6_1_1"/>
<dbReference type="Proteomes" id="UP000002748">
    <property type="component" value="Unassembled WGS sequence"/>
</dbReference>
<organism evidence="3 4">
    <name type="scientific">Trichosporon asahii var. asahii (strain ATCC 90039 / CBS 2479 / JCM 2466 / KCTC 7840 / NBRC 103889/ NCYC 2677 / UAMH 7654)</name>
    <name type="common">Yeast</name>
    <dbReference type="NCBI Taxonomy" id="1186058"/>
    <lineage>
        <taxon>Eukaryota</taxon>
        <taxon>Fungi</taxon>
        <taxon>Dikarya</taxon>
        <taxon>Basidiomycota</taxon>
        <taxon>Agaricomycotina</taxon>
        <taxon>Tremellomycetes</taxon>
        <taxon>Trichosporonales</taxon>
        <taxon>Trichosporonaceae</taxon>
        <taxon>Trichosporon</taxon>
    </lineage>
</organism>
<dbReference type="VEuPathDB" id="FungiDB:A1Q1_03270"/>
<evidence type="ECO:0008006" key="5">
    <source>
        <dbReference type="Google" id="ProtNLM"/>
    </source>
</evidence>
<dbReference type="PANTHER" id="PTHR42877:SF7">
    <property type="entry name" value="FLAVIN-BINDING MONOOXYGENASE-RELATED"/>
    <property type="match status" value="1"/>
</dbReference>
<reference evidence="3 4" key="1">
    <citation type="journal article" date="2012" name="Eukaryot. Cell">
        <title>Draft genome sequence of CBS 2479, the standard type strain of Trichosporon asahii.</title>
        <authorList>
            <person name="Yang R.Y."/>
            <person name="Li H.T."/>
            <person name="Zhu H."/>
            <person name="Zhou G.P."/>
            <person name="Wang M."/>
            <person name="Wang L."/>
        </authorList>
    </citation>
    <scope>NUCLEOTIDE SEQUENCE [LARGE SCALE GENOMIC DNA]</scope>
    <source>
        <strain evidence="4">ATCC 90039 / CBS 2479 / JCM 2466 / KCTC 7840 / NCYC 2677 / UAMH 7654</strain>
    </source>
</reference>
<sequence>MTLTNGALTHRTPDYSWAPPLVERPIGDARPVRILGVGAGFSGIGFAIQVASKLPNSTIQIYEKADQLGGVWHANRYPGVACDIPAHTYQFTFCENTQWSRFYAPGAEIKDYLDKVADEYDVRPVIKLRHEVIELRWQEEKGAWLARIRDLESGHEFTDEAEFIAYAPGGLSRPQWPAIPGREEYKGIIRHSGTWNIAAEEAAGMDYSGKSVAVIGVGSSAIQIVPSMRERGAKITNFGRTKTWLAGVFADAALKEIGSKTEGSMNHTFTPEEKEKFRDPEFYESFRSFIERDRGSVHEITHRDSPLQKGAREALFARMQAMLASKPEIAATLIPDFPVGCKRLTPGPGYLEALVSDDVSFVNDEIECFTPTGLRAGGKDYDFDVIVCATGFDVSLVPGFPIYGAGGVNLQDTWGEEVQTYLSVMVPKMPNFFQILGAQAGVGSGNLIVLSEAMAKYALQAISKCQTEGYKSITVKDEPVKSFMKYTDDYFARTVFTTNSGKSWYKNGQTGAAKIRTLWPGSSQHAFVALRKPRWEDFDFSRAEGFDHTMAWLGNGHISPDLDAAFYYPELRSYHGVSFGERHPRNLSDALTDIWRAPMAAREYERPIADDISGDADPCELSLGVVSGTRQHKRERIKSGQMRRDKSCD</sequence>
<dbReference type="OrthoDB" id="74360at2759"/>
<comment type="similarity">
    <text evidence="1">Belongs to the FAD-binding monooxygenase family.</text>
</comment>
<protein>
    <recommendedName>
        <fullName evidence="5">Monooxygenase</fullName>
    </recommendedName>
</protein>
<dbReference type="InterPro" id="IPR051209">
    <property type="entry name" value="FAD-bind_Monooxygenase_sf"/>
</dbReference>
<dbReference type="PANTHER" id="PTHR42877">
    <property type="entry name" value="L-ORNITHINE N(5)-MONOOXYGENASE-RELATED"/>
    <property type="match status" value="1"/>
</dbReference>